<feature type="transmembrane region" description="Helical" evidence="1">
    <location>
        <begin position="6"/>
        <end position="27"/>
    </location>
</feature>
<proteinExistence type="predicted"/>
<organism evidence="2 3">
    <name type="scientific">Ceratodon purpureus</name>
    <name type="common">Fire moss</name>
    <name type="synonym">Dicranum purpureum</name>
    <dbReference type="NCBI Taxonomy" id="3225"/>
    <lineage>
        <taxon>Eukaryota</taxon>
        <taxon>Viridiplantae</taxon>
        <taxon>Streptophyta</taxon>
        <taxon>Embryophyta</taxon>
        <taxon>Bryophyta</taxon>
        <taxon>Bryophytina</taxon>
        <taxon>Bryopsida</taxon>
        <taxon>Dicranidae</taxon>
        <taxon>Pseudoditrichales</taxon>
        <taxon>Ditrichaceae</taxon>
        <taxon>Ceratodon</taxon>
    </lineage>
</organism>
<dbReference type="EMBL" id="CM026426">
    <property type="protein sequence ID" value="KAG0572736.1"/>
    <property type="molecule type" value="Genomic_DNA"/>
</dbReference>
<protein>
    <submittedName>
        <fullName evidence="2">Uncharacterized protein</fullName>
    </submittedName>
</protein>
<sequence length="57" mass="6411">MCTWRWAALLEFLATVVVVLAVCITLAMRDGAQADFIDILNTIFPEIVQSYWYGVDG</sequence>
<keyword evidence="1" id="KW-0812">Transmembrane</keyword>
<comment type="caution">
    <text evidence="2">The sequence shown here is derived from an EMBL/GenBank/DDBJ whole genome shotgun (WGS) entry which is preliminary data.</text>
</comment>
<evidence type="ECO:0000313" key="2">
    <source>
        <dbReference type="EMBL" id="KAG0572736.1"/>
    </source>
</evidence>
<keyword evidence="3" id="KW-1185">Reference proteome</keyword>
<accession>A0A8T0HPH4</accession>
<keyword evidence="1" id="KW-0472">Membrane</keyword>
<evidence type="ECO:0000313" key="3">
    <source>
        <dbReference type="Proteomes" id="UP000822688"/>
    </source>
</evidence>
<gene>
    <name evidence="2" type="ORF">KC19_VG121200</name>
</gene>
<evidence type="ECO:0000256" key="1">
    <source>
        <dbReference type="SAM" id="Phobius"/>
    </source>
</evidence>
<dbReference type="Proteomes" id="UP000822688">
    <property type="component" value="Chromosome V"/>
</dbReference>
<name>A0A8T0HPH4_CERPU</name>
<reference evidence="2" key="1">
    <citation type="submission" date="2020-06" db="EMBL/GenBank/DDBJ databases">
        <title>WGS assembly of Ceratodon purpureus strain R40.</title>
        <authorList>
            <person name="Carey S.B."/>
            <person name="Jenkins J."/>
            <person name="Shu S."/>
            <person name="Lovell J.T."/>
            <person name="Sreedasyam A."/>
            <person name="Maumus F."/>
            <person name="Tiley G.P."/>
            <person name="Fernandez-Pozo N."/>
            <person name="Barry K."/>
            <person name="Chen C."/>
            <person name="Wang M."/>
            <person name="Lipzen A."/>
            <person name="Daum C."/>
            <person name="Saski C.A."/>
            <person name="Payton A.C."/>
            <person name="Mcbreen J.C."/>
            <person name="Conrad R.E."/>
            <person name="Kollar L.M."/>
            <person name="Olsson S."/>
            <person name="Huttunen S."/>
            <person name="Landis J.B."/>
            <person name="Wickett N.J."/>
            <person name="Johnson M.G."/>
            <person name="Rensing S.A."/>
            <person name="Grimwood J."/>
            <person name="Schmutz J."/>
            <person name="Mcdaniel S.F."/>
        </authorList>
    </citation>
    <scope>NUCLEOTIDE SEQUENCE</scope>
    <source>
        <strain evidence="2">R40</strain>
    </source>
</reference>
<dbReference type="AlphaFoldDB" id="A0A8T0HPH4"/>
<keyword evidence="1" id="KW-1133">Transmembrane helix</keyword>